<keyword evidence="2" id="KW-1185">Reference proteome</keyword>
<dbReference type="Proteomes" id="UP000784294">
    <property type="component" value="Unassembled WGS sequence"/>
</dbReference>
<comment type="caution">
    <text evidence="1">The sequence shown here is derived from an EMBL/GenBank/DDBJ whole genome shotgun (WGS) entry which is preliminary data.</text>
</comment>
<reference evidence="1" key="1">
    <citation type="submission" date="2018-11" db="EMBL/GenBank/DDBJ databases">
        <authorList>
            <consortium name="Pathogen Informatics"/>
        </authorList>
    </citation>
    <scope>NUCLEOTIDE SEQUENCE</scope>
</reference>
<sequence length="108" mass="11627">MSGTAGRSHLRAEAVEMTPSRRFAGTRVPGAIGAESPSNRDVCLFVVLPHASIMHWCPCRSVAVCWLPRSGSRLCTFDQQVCRAVGVSPSDRGLFTLQVSSRGARSQP</sequence>
<organism evidence="1 2">
    <name type="scientific">Protopolystoma xenopodis</name>
    <dbReference type="NCBI Taxonomy" id="117903"/>
    <lineage>
        <taxon>Eukaryota</taxon>
        <taxon>Metazoa</taxon>
        <taxon>Spiralia</taxon>
        <taxon>Lophotrochozoa</taxon>
        <taxon>Platyhelminthes</taxon>
        <taxon>Monogenea</taxon>
        <taxon>Polyopisthocotylea</taxon>
        <taxon>Polystomatidea</taxon>
        <taxon>Polystomatidae</taxon>
        <taxon>Protopolystoma</taxon>
    </lineage>
</organism>
<protein>
    <submittedName>
        <fullName evidence="1">Uncharacterized protein</fullName>
    </submittedName>
</protein>
<name>A0A448WXX7_9PLAT</name>
<evidence type="ECO:0000313" key="2">
    <source>
        <dbReference type="Proteomes" id="UP000784294"/>
    </source>
</evidence>
<proteinExistence type="predicted"/>
<evidence type="ECO:0000313" key="1">
    <source>
        <dbReference type="EMBL" id="VEL22890.1"/>
    </source>
</evidence>
<dbReference type="AlphaFoldDB" id="A0A448WXX7"/>
<dbReference type="EMBL" id="CAAALY010058907">
    <property type="protein sequence ID" value="VEL22890.1"/>
    <property type="molecule type" value="Genomic_DNA"/>
</dbReference>
<accession>A0A448WXX7</accession>
<gene>
    <name evidence="1" type="ORF">PXEA_LOCUS16330</name>
</gene>